<keyword evidence="1" id="KW-0813">Transport</keyword>
<evidence type="ECO:0000256" key="3">
    <source>
        <dbReference type="ARBA" id="ARBA00023157"/>
    </source>
</evidence>
<evidence type="ECO:0000259" key="5">
    <source>
        <dbReference type="PROSITE" id="PS51352"/>
    </source>
</evidence>
<dbReference type="GO" id="GO:0005829">
    <property type="term" value="C:cytosol"/>
    <property type="evidence" value="ECO:0007669"/>
    <property type="project" value="TreeGrafter"/>
</dbReference>
<dbReference type="InterPro" id="IPR013766">
    <property type="entry name" value="Thioredoxin_domain"/>
</dbReference>
<dbReference type="PROSITE" id="PS51352">
    <property type="entry name" value="THIOREDOXIN_2"/>
    <property type="match status" value="1"/>
</dbReference>
<dbReference type="EMBL" id="FAXC01000449">
    <property type="protein sequence ID" value="CUV10615.1"/>
    <property type="molecule type" value="Genomic_DNA"/>
</dbReference>
<dbReference type="Pfam" id="PF00085">
    <property type="entry name" value="Thioredoxin"/>
    <property type="match status" value="1"/>
</dbReference>
<dbReference type="EMBL" id="FAXC01000449">
    <property type="protein sequence ID" value="CUV10624.1"/>
    <property type="molecule type" value="Genomic_DNA"/>
</dbReference>
<keyword evidence="3" id="KW-1015">Disulfide bond</keyword>
<dbReference type="Gene3D" id="3.40.30.10">
    <property type="entry name" value="Glutaredoxin"/>
    <property type="match status" value="1"/>
</dbReference>
<proteinExistence type="predicted"/>
<dbReference type="PANTHER" id="PTHR45663">
    <property type="entry name" value="GEO12009P1"/>
    <property type="match status" value="1"/>
</dbReference>
<dbReference type="InterPro" id="IPR017937">
    <property type="entry name" value="Thioredoxin_CS"/>
</dbReference>
<sequence>MAENLIEFTDDNFDTEVLKSNLPVLVDFWAEWCGPCKMIAPIVEEIAGDYAGKVKVGKVNVDFNNQVAMQYGIRGIPALLVFKGGSVANQIVGAVPKNNITQILDEVI</sequence>
<keyword evidence="4" id="KW-0676">Redox-active center</keyword>
<evidence type="ECO:0000256" key="4">
    <source>
        <dbReference type="ARBA" id="ARBA00023284"/>
    </source>
</evidence>
<organism evidence="6">
    <name type="scientific">hydrothermal vent metagenome</name>
    <dbReference type="NCBI Taxonomy" id="652676"/>
    <lineage>
        <taxon>unclassified sequences</taxon>
        <taxon>metagenomes</taxon>
        <taxon>ecological metagenomes</taxon>
    </lineage>
</organism>
<dbReference type="InterPro" id="IPR005746">
    <property type="entry name" value="Thioredoxin"/>
</dbReference>
<dbReference type="PRINTS" id="PR00421">
    <property type="entry name" value="THIOREDOXIN"/>
</dbReference>
<dbReference type="GO" id="GO:0015035">
    <property type="term" value="F:protein-disulfide reductase activity"/>
    <property type="evidence" value="ECO:0007669"/>
    <property type="project" value="InterPro"/>
</dbReference>
<dbReference type="FunFam" id="3.40.30.10:FF:000001">
    <property type="entry name" value="Thioredoxin"/>
    <property type="match status" value="1"/>
</dbReference>
<gene>
    <name evidence="6" type="ORF">MGWOODY_Mmi2437</name>
    <name evidence="7" type="ORF">MGWOODY_Mmi2446</name>
</gene>
<dbReference type="PANTHER" id="PTHR45663:SF11">
    <property type="entry name" value="GEO12009P1"/>
    <property type="match status" value="1"/>
</dbReference>
<keyword evidence="2" id="KW-0249">Electron transport</keyword>
<evidence type="ECO:0000313" key="7">
    <source>
        <dbReference type="EMBL" id="CUV10624.1"/>
    </source>
</evidence>
<protein>
    <submittedName>
        <fullName evidence="6">Thioredoxin</fullName>
    </submittedName>
</protein>
<dbReference type="GO" id="GO:0045454">
    <property type="term" value="P:cell redox homeostasis"/>
    <property type="evidence" value="ECO:0007669"/>
    <property type="project" value="TreeGrafter"/>
</dbReference>
<accession>A0A160VII1</accession>
<evidence type="ECO:0000256" key="2">
    <source>
        <dbReference type="ARBA" id="ARBA00022982"/>
    </source>
</evidence>
<dbReference type="InterPro" id="IPR036249">
    <property type="entry name" value="Thioredoxin-like_sf"/>
</dbReference>
<dbReference type="PIRSF" id="PIRSF000077">
    <property type="entry name" value="Thioredoxin"/>
    <property type="match status" value="1"/>
</dbReference>
<dbReference type="AlphaFoldDB" id="A0A160VII1"/>
<dbReference type="SUPFAM" id="SSF52833">
    <property type="entry name" value="Thioredoxin-like"/>
    <property type="match status" value="1"/>
</dbReference>
<dbReference type="PROSITE" id="PS00194">
    <property type="entry name" value="THIOREDOXIN_1"/>
    <property type="match status" value="1"/>
</dbReference>
<reference evidence="6" key="1">
    <citation type="submission" date="2015-10" db="EMBL/GenBank/DDBJ databases">
        <authorList>
            <person name="Gilbert D.G."/>
        </authorList>
    </citation>
    <scope>NUCLEOTIDE SEQUENCE</scope>
</reference>
<name>A0A160VII1_9ZZZZ</name>
<evidence type="ECO:0000313" key="6">
    <source>
        <dbReference type="EMBL" id="CUV10615.1"/>
    </source>
</evidence>
<evidence type="ECO:0000256" key="1">
    <source>
        <dbReference type="ARBA" id="ARBA00022448"/>
    </source>
</evidence>
<dbReference type="CDD" id="cd02947">
    <property type="entry name" value="TRX_family"/>
    <property type="match status" value="1"/>
</dbReference>
<dbReference type="NCBIfam" id="NF006898">
    <property type="entry name" value="PRK09381.1"/>
    <property type="match status" value="1"/>
</dbReference>
<feature type="domain" description="Thioredoxin" evidence="5">
    <location>
        <begin position="1"/>
        <end position="108"/>
    </location>
</feature>
<dbReference type="NCBIfam" id="TIGR01068">
    <property type="entry name" value="thioredoxin"/>
    <property type="match status" value="1"/>
</dbReference>